<dbReference type="Proteomes" id="UP000631694">
    <property type="component" value="Unassembled WGS sequence"/>
</dbReference>
<evidence type="ECO:0000313" key="3">
    <source>
        <dbReference type="Proteomes" id="UP000631694"/>
    </source>
</evidence>
<keyword evidence="1" id="KW-0732">Signal</keyword>
<dbReference type="AlphaFoldDB" id="A0A931MYG5"/>
<evidence type="ECO:0000313" key="2">
    <source>
        <dbReference type="EMBL" id="MBH0237024.1"/>
    </source>
</evidence>
<evidence type="ECO:0000256" key="1">
    <source>
        <dbReference type="SAM" id="SignalP"/>
    </source>
</evidence>
<reference evidence="2" key="1">
    <citation type="submission" date="2020-12" db="EMBL/GenBank/DDBJ databases">
        <title>Methylobrevis albus sp. nov., isolated from fresh water lack sediment.</title>
        <authorList>
            <person name="Zou Q."/>
        </authorList>
    </citation>
    <scope>NUCLEOTIDE SEQUENCE</scope>
    <source>
        <strain evidence="2">L22</strain>
    </source>
</reference>
<feature type="chain" id="PRO_5036813112" evidence="1">
    <location>
        <begin position="31"/>
        <end position="181"/>
    </location>
</feature>
<sequence length="181" mass="19277">MRKIMAWAPSAGAAALAVGILLGSGAAARADCFSACIAADPVVSQDHFKMADGVRACRDMCTSEALDGLRKAGLYEAYAACTPRPLTRDEFRAVRAASASWRQQLNIFTWEVRNIFPDKLLTGIEVATQDLNLSTVSVTAASVIPPDSTGTFVVPDFFDGYPAVRYATKVATITACDLPKP</sequence>
<gene>
    <name evidence="2" type="ORF">I5731_04245</name>
</gene>
<accession>A0A931MYG5</accession>
<organism evidence="2 3">
    <name type="scientific">Methylobrevis albus</name>
    <dbReference type="NCBI Taxonomy" id="2793297"/>
    <lineage>
        <taxon>Bacteria</taxon>
        <taxon>Pseudomonadati</taxon>
        <taxon>Pseudomonadota</taxon>
        <taxon>Alphaproteobacteria</taxon>
        <taxon>Hyphomicrobiales</taxon>
        <taxon>Pleomorphomonadaceae</taxon>
        <taxon>Methylobrevis</taxon>
    </lineage>
</organism>
<name>A0A931MYG5_9HYPH</name>
<proteinExistence type="predicted"/>
<feature type="signal peptide" evidence="1">
    <location>
        <begin position="1"/>
        <end position="30"/>
    </location>
</feature>
<dbReference type="EMBL" id="JADZLT010000040">
    <property type="protein sequence ID" value="MBH0237024.1"/>
    <property type="molecule type" value="Genomic_DNA"/>
</dbReference>
<keyword evidence="3" id="KW-1185">Reference proteome</keyword>
<comment type="caution">
    <text evidence="2">The sequence shown here is derived from an EMBL/GenBank/DDBJ whole genome shotgun (WGS) entry which is preliminary data.</text>
</comment>
<dbReference type="RefSeq" id="WP_197310102.1">
    <property type="nucleotide sequence ID" value="NZ_JADZLT010000040.1"/>
</dbReference>
<protein>
    <submittedName>
        <fullName evidence="2">Uncharacterized protein</fullName>
    </submittedName>
</protein>